<dbReference type="Gene3D" id="1.10.10.10">
    <property type="entry name" value="Winged helix-like DNA-binding domain superfamily/Winged helix DNA-binding domain"/>
    <property type="match status" value="1"/>
</dbReference>
<evidence type="ECO:0000256" key="3">
    <source>
        <dbReference type="PROSITE-ProRule" id="PRU01091"/>
    </source>
</evidence>
<dbReference type="PROSITE" id="PS51755">
    <property type="entry name" value="OMPR_PHOB"/>
    <property type="match status" value="1"/>
</dbReference>
<gene>
    <name evidence="5" type="ORF">ACFPBZ_21715</name>
</gene>
<dbReference type="CDD" id="cd15831">
    <property type="entry name" value="BTAD"/>
    <property type="match status" value="1"/>
</dbReference>
<feature type="domain" description="OmpR/PhoB-type" evidence="4">
    <location>
        <begin position="1"/>
        <end position="106"/>
    </location>
</feature>
<dbReference type="InterPro" id="IPR036388">
    <property type="entry name" value="WH-like_DNA-bd_sf"/>
</dbReference>
<evidence type="ECO:0000256" key="1">
    <source>
        <dbReference type="ARBA" id="ARBA00005820"/>
    </source>
</evidence>
<accession>A0ABV9YW72</accession>
<dbReference type="InterPro" id="IPR003593">
    <property type="entry name" value="AAA+_ATPase"/>
</dbReference>
<dbReference type="SMART" id="SM00862">
    <property type="entry name" value="Trans_reg_C"/>
    <property type="match status" value="1"/>
</dbReference>
<dbReference type="Pfam" id="PF00486">
    <property type="entry name" value="Trans_reg_C"/>
    <property type="match status" value="1"/>
</dbReference>
<dbReference type="PRINTS" id="PR00364">
    <property type="entry name" value="DISEASERSIST"/>
</dbReference>
<keyword evidence="2 3" id="KW-0238">DNA-binding</keyword>
<dbReference type="Pfam" id="PF03704">
    <property type="entry name" value="BTAD"/>
    <property type="match status" value="1"/>
</dbReference>
<dbReference type="PANTHER" id="PTHR47691">
    <property type="entry name" value="REGULATOR-RELATED"/>
    <property type="match status" value="1"/>
</dbReference>
<name>A0ABV9YW72_9PSEU</name>
<dbReference type="Gene3D" id="1.25.40.10">
    <property type="entry name" value="Tetratricopeptide repeat domain"/>
    <property type="match status" value="1"/>
</dbReference>
<feature type="DNA-binding region" description="OmpR/PhoB-type" evidence="3">
    <location>
        <begin position="1"/>
        <end position="106"/>
    </location>
</feature>
<organism evidence="5 6">
    <name type="scientific">Actinomycetospora atypica</name>
    <dbReference type="NCBI Taxonomy" id="1290095"/>
    <lineage>
        <taxon>Bacteria</taxon>
        <taxon>Bacillati</taxon>
        <taxon>Actinomycetota</taxon>
        <taxon>Actinomycetes</taxon>
        <taxon>Pseudonocardiales</taxon>
        <taxon>Pseudonocardiaceae</taxon>
        <taxon>Actinomycetospora</taxon>
    </lineage>
</organism>
<comment type="similarity">
    <text evidence="1">Belongs to the AfsR/DnrI/RedD regulatory family.</text>
</comment>
<dbReference type="InterPro" id="IPR011990">
    <property type="entry name" value="TPR-like_helical_dom_sf"/>
</dbReference>
<dbReference type="EMBL" id="JBHSIV010000027">
    <property type="protein sequence ID" value="MFC5064856.1"/>
    <property type="molecule type" value="Genomic_DNA"/>
</dbReference>
<dbReference type="SMART" id="SM00382">
    <property type="entry name" value="AAA"/>
    <property type="match status" value="1"/>
</dbReference>
<evidence type="ECO:0000313" key="6">
    <source>
        <dbReference type="Proteomes" id="UP001595947"/>
    </source>
</evidence>
<sequence>MLSVADHDLLLRFRDLGSIEVEDDDVRVPGGAVLRRLLARLLVDAGRRVDVTALVEALWGERSTARSVSTLESHLYRLRRFLEPGHARGEAFTVLVSDAGGYRLAVDGEQIDSALFARGVARAGESLAAGNPRTALAECEQARTRWRGRPFSPWSDEPWATATVARLEELGRQLTETLVDALLADGHPENALVELEPVLATDPLRERPWEQYMLAAARAGRLEVALGTYRRVDRLFRDELGVEPGAELVRLHQLLLSGDATGTRTRVAAPAVVGSDPAVAPAAAPPEAHLPRRRARLIGRDAEVADLMRRLPTSPLVTLVGGAGCGKTTLAVATAERLITGFGGGVWFVDLTSALDAEQVAAAVASTLGLAGSGGSTEDALVGFTRSRRMLLVLDNCEHVLDPAAELVEQLLVPDSDLTILATSREPLEVDGEDVVHLAPLPLGASSSPAMELFLERYAAAAPERRLGAEDLATAAAICAALDGLPLAIELAAARGRAFSLAEIAEQVRTDPSGLSRVGRGGGLTVRAAVERSVRLLAPDEQDLHAAMSAVPGPMTAAMAGALVDDGAPHALVAGLVHRSLLTTEHPVRPGGASRFAQLAVVRGHGAHALDDAGTARVADRRDAFVVDTVVNRPRMGLPGDAEFQDAMDDDLPALRATLHHTLIDRPSWGGPALAAGLGMYWYYRGMLLEGGRWIGLAIRHRELARPVDDAILQSALAALHLLAGNAPLARPHLEALSEAAKHAEGADLLYLGDEFGGLTSPAVHTGDRELLALLADGADDIADRTGDPNSILLARAATLKARPLPHDDQLAAAAALHAAAQEADNHYVSWMSASDAVRACLALDDVESALVWCRRCVEDHLALGAREAPQLMELYGCLHARRGDHEATVRFLAGAHAQNRRAAMAWPTRPETPAVLEEAARRLGAATYERLWREGSRLHLTTLG</sequence>
<dbReference type="SUPFAM" id="SSF52540">
    <property type="entry name" value="P-loop containing nucleoside triphosphate hydrolases"/>
    <property type="match status" value="1"/>
</dbReference>
<dbReference type="PANTHER" id="PTHR47691:SF3">
    <property type="entry name" value="HTH-TYPE TRANSCRIPTIONAL REGULATOR RV0890C-RELATED"/>
    <property type="match status" value="1"/>
</dbReference>
<reference evidence="6" key="1">
    <citation type="journal article" date="2019" name="Int. J. Syst. Evol. Microbiol.">
        <title>The Global Catalogue of Microorganisms (GCM) 10K type strain sequencing project: providing services to taxonomists for standard genome sequencing and annotation.</title>
        <authorList>
            <consortium name="The Broad Institute Genomics Platform"/>
            <consortium name="The Broad Institute Genome Sequencing Center for Infectious Disease"/>
            <person name="Wu L."/>
            <person name="Ma J."/>
        </authorList>
    </citation>
    <scope>NUCLEOTIDE SEQUENCE [LARGE SCALE GENOMIC DNA]</scope>
    <source>
        <strain evidence="6">CGMCC 4.7093</strain>
    </source>
</reference>
<evidence type="ECO:0000256" key="2">
    <source>
        <dbReference type="ARBA" id="ARBA00023125"/>
    </source>
</evidence>
<protein>
    <submittedName>
        <fullName evidence="5">BTAD domain-containing putative transcriptional regulator</fullName>
    </submittedName>
</protein>
<evidence type="ECO:0000313" key="5">
    <source>
        <dbReference type="EMBL" id="MFC5064856.1"/>
    </source>
</evidence>
<comment type="caution">
    <text evidence="5">The sequence shown here is derived from an EMBL/GenBank/DDBJ whole genome shotgun (WGS) entry which is preliminary data.</text>
</comment>
<dbReference type="SMART" id="SM01043">
    <property type="entry name" value="BTAD"/>
    <property type="match status" value="1"/>
</dbReference>
<dbReference type="InterPro" id="IPR016032">
    <property type="entry name" value="Sig_transdc_resp-reg_C-effctor"/>
</dbReference>
<dbReference type="InterPro" id="IPR005158">
    <property type="entry name" value="BTAD"/>
</dbReference>
<dbReference type="InterPro" id="IPR001867">
    <property type="entry name" value="OmpR/PhoB-type_DNA-bd"/>
</dbReference>
<dbReference type="Proteomes" id="UP001595947">
    <property type="component" value="Unassembled WGS sequence"/>
</dbReference>
<dbReference type="InterPro" id="IPR027417">
    <property type="entry name" value="P-loop_NTPase"/>
</dbReference>
<dbReference type="RefSeq" id="WP_378038199.1">
    <property type="nucleotide sequence ID" value="NZ_JBHSIV010000027.1"/>
</dbReference>
<evidence type="ECO:0000259" key="4">
    <source>
        <dbReference type="PROSITE" id="PS51755"/>
    </source>
</evidence>
<dbReference type="SUPFAM" id="SSF48452">
    <property type="entry name" value="TPR-like"/>
    <property type="match status" value="1"/>
</dbReference>
<keyword evidence="6" id="KW-1185">Reference proteome</keyword>
<dbReference type="SUPFAM" id="SSF46894">
    <property type="entry name" value="C-terminal effector domain of the bipartite response regulators"/>
    <property type="match status" value="1"/>
</dbReference>
<dbReference type="Gene3D" id="3.40.50.300">
    <property type="entry name" value="P-loop containing nucleotide triphosphate hydrolases"/>
    <property type="match status" value="1"/>
</dbReference>
<proteinExistence type="inferred from homology"/>